<evidence type="ECO:0000256" key="3">
    <source>
        <dbReference type="ARBA" id="ARBA00023204"/>
    </source>
</evidence>
<organism evidence="6 7">
    <name type="scientific">Platanthera guangdongensis</name>
    <dbReference type="NCBI Taxonomy" id="2320717"/>
    <lineage>
        <taxon>Eukaryota</taxon>
        <taxon>Viridiplantae</taxon>
        <taxon>Streptophyta</taxon>
        <taxon>Embryophyta</taxon>
        <taxon>Tracheophyta</taxon>
        <taxon>Spermatophyta</taxon>
        <taxon>Magnoliopsida</taxon>
        <taxon>Liliopsida</taxon>
        <taxon>Asparagales</taxon>
        <taxon>Orchidaceae</taxon>
        <taxon>Orchidoideae</taxon>
        <taxon>Orchideae</taxon>
        <taxon>Orchidinae</taxon>
        <taxon>Platanthera</taxon>
    </lineage>
</organism>
<dbReference type="Gene3D" id="1.10.340.30">
    <property type="entry name" value="Hypothetical protein, domain 2"/>
    <property type="match status" value="1"/>
</dbReference>
<dbReference type="SUPFAM" id="SSF48150">
    <property type="entry name" value="DNA-glycosylase"/>
    <property type="match status" value="1"/>
</dbReference>
<protein>
    <submittedName>
        <fullName evidence="6">Uncharacterized protein</fullName>
    </submittedName>
</protein>
<evidence type="ECO:0000256" key="1">
    <source>
        <dbReference type="ARBA" id="ARBA00022763"/>
    </source>
</evidence>
<dbReference type="PANTHER" id="PTHR43286:SF1">
    <property type="entry name" value="ENDONUCLEASE III-LIKE PROTEIN 1"/>
    <property type="match status" value="1"/>
</dbReference>
<feature type="region of interest" description="Disordered" evidence="5">
    <location>
        <begin position="73"/>
        <end position="92"/>
    </location>
</feature>
<keyword evidence="1" id="KW-0227">DNA damage</keyword>
<keyword evidence="4" id="KW-0326">Glycosidase</keyword>
<dbReference type="EMBL" id="JBBWWR010000019">
    <property type="protein sequence ID" value="KAK8941765.1"/>
    <property type="molecule type" value="Genomic_DNA"/>
</dbReference>
<evidence type="ECO:0000313" key="7">
    <source>
        <dbReference type="Proteomes" id="UP001412067"/>
    </source>
</evidence>
<evidence type="ECO:0000256" key="5">
    <source>
        <dbReference type="SAM" id="MobiDB-lite"/>
    </source>
</evidence>
<dbReference type="InterPro" id="IPR011257">
    <property type="entry name" value="DNA_glycosylase"/>
</dbReference>
<keyword evidence="2" id="KW-0378">Hydrolase</keyword>
<proteinExistence type="predicted"/>
<reference evidence="6 7" key="1">
    <citation type="journal article" date="2022" name="Nat. Plants">
        <title>Genomes of leafy and leafless Platanthera orchids illuminate the evolution of mycoheterotrophy.</title>
        <authorList>
            <person name="Li M.H."/>
            <person name="Liu K.W."/>
            <person name="Li Z."/>
            <person name="Lu H.C."/>
            <person name="Ye Q.L."/>
            <person name="Zhang D."/>
            <person name="Wang J.Y."/>
            <person name="Li Y.F."/>
            <person name="Zhong Z.M."/>
            <person name="Liu X."/>
            <person name="Yu X."/>
            <person name="Liu D.K."/>
            <person name="Tu X.D."/>
            <person name="Liu B."/>
            <person name="Hao Y."/>
            <person name="Liao X.Y."/>
            <person name="Jiang Y.T."/>
            <person name="Sun W.H."/>
            <person name="Chen J."/>
            <person name="Chen Y.Q."/>
            <person name="Ai Y."/>
            <person name="Zhai J.W."/>
            <person name="Wu S.S."/>
            <person name="Zhou Z."/>
            <person name="Hsiao Y.Y."/>
            <person name="Wu W.L."/>
            <person name="Chen Y.Y."/>
            <person name="Lin Y.F."/>
            <person name="Hsu J.L."/>
            <person name="Li C.Y."/>
            <person name="Wang Z.W."/>
            <person name="Zhao X."/>
            <person name="Zhong W.Y."/>
            <person name="Ma X.K."/>
            <person name="Ma L."/>
            <person name="Huang J."/>
            <person name="Chen G.Z."/>
            <person name="Huang M.Z."/>
            <person name="Huang L."/>
            <person name="Peng D.H."/>
            <person name="Luo Y.B."/>
            <person name="Zou S.Q."/>
            <person name="Chen S.P."/>
            <person name="Lan S."/>
            <person name="Tsai W.C."/>
            <person name="Van de Peer Y."/>
            <person name="Liu Z.J."/>
        </authorList>
    </citation>
    <scope>NUCLEOTIDE SEQUENCE [LARGE SCALE GENOMIC DNA]</scope>
    <source>
        <strain evidence="6">Lor288</strain>
    </source>
</reference>
<keyword evidence="3" id="KW-0234">DNA repair</keyword>
<dbReference type="PANTHER" id="PTHR43286">
    <property type="entry name" value="ENDONUCLEASE III-LIKE PROTEIN 1"/>
    <property type="match status" value="1"/>
</dbReference>
<keyword evidence="7" id="KW-1185">Reference proteome</keyword>
<sequence>MLKIQVGFYLRKAKYMKKVAEVCLAEYDGDIPDSLNALLSLPGIERSYALELAESAVLGLADTRHRRNNRWRCAGSSRPVSSSDGIAWNRRN</sequence>
<accession>A0ABR2LHZ9</accession>
<evidence type="ECO:0000256" key="4">
    <source>
        <dbReference type="ARBA" id="ARBA00023295"/>
    </source>
</evidence>
<evidence type="ECO:0000256" key="2">
    <source>
        <dbReference type="ARBA" id="ARBA00022801"/>
    </source>
</evidence>
<evidence type="ECO:0000313" key="6">
    <source>
        <dbReference type="EMBL" id="KAK8941765.1"/>
    </source>
</evidence>
<dbReference type="Proteomes" id="UP001412067">
    <property type="component" value="Unassembled WGS sequence"/>
</dbReference>
<name>A0ABR2LHZ9_9ASPA</name>
<gene>
    <name evidence="6" type="ORF">KSP40_PGU013518</name>
</gene>
<comment type="caution">
    <text evidence="6">The sequence shown here is derived from an EMBL/GenBank/DDBJ whole genome shotgun (WGS) entry which is preliminary data.</text>
</comment>